<dbReference type="Proteomes" id="UP000789525">
    <property type="component" value="Unassembled WGS sequence"/>
</dbReference>
<protein>
    <submittedName>
        <fullName evidence="1">5113_t:CDS:1</fullName>
    </submittedName>
</protein>
<evidence type="ECO:0000313" key="2">
    <source>
        <dbReference type="Proteomes" id="UP000789525"/>
    </source>
</evidence>
<proteinExistence type="predicted"/>
<keyword evidence="2" id="KW-1185">Reference proteome</keyword>
<evidence type="ECO:0000313" key="1">
    <source>
        <dbReference type="EMBL" id="CAG8472909.1"/>
    </source>
</evidence>
<comment type="caution">
    <text evidence="1">The sequence shown here is derived from an EMBL/GenBank/DDBJ whole genome shotgun (WGS) entry which is preliminary data.</text>
</comment>
<sequence>MSCIIEQKSGYTGANDRREEFIPVALSLESLPRKSVRPQASPCDRVWYFVAHLVFFKFHSPISNRSHFDELLELAPPIFADSSRERQKPTKNFEPGFLVMRAIAITMIGCEGSTRHSSSTRPWNPRQREPSALTDDVDKMRGCTCAVNRSKFARQFSSALRNNEVSLKDDFWDFKRPHNDFYQSHCAPYALGVQFSSKEAKRSSGSQNLDAIALTAITGVTESTLGISFRNLGVVITVSI</sequence>
<accession>A0ACA9KI08</accession>
<gene>
    <name evidence="1" type="ORF">ACOLOM_LOCUS1670</name>
</gene>
<dbReference type="EMBL" id="CAJVPT010001997">
    <property type="protein sequence ID" value="CAG8472909.1"/>
    <property type="molecule type" value="Genomic_DNA"/>
</dbReference>
<organism evidence="1 2">
    <name type="scientific">Acaulospora colombiana</name>
    <dbReference type="NCBI Taxonomy" id="27376"/>
    <lineage>
        <taxon>Eukaryota</taxon>
        <taxon>Fungi</taxon>
        <taxon>Fungi incertae sedis</taxon>
        <taxon>Mucoromycota</taxon>
        <taxon>Glomeromycotina</taxon>
        <taxon>Glomeromycetes</taxon>
        <taxon>Diversisporales</taxon>
        <taxon>Acaulosporaceae</taxon>
        <taxon>Acaulospora</taxon>
    </lineage>
</organism>
<name>A0ACA9KI08_9GLOM</name>
<reference evidence="1" key="1">
    <citation type="submission" date="2021-06" db="EMBL/GenBank/DDBJ databases">
        <authorList>
            <person name="Kallberg Y."/>
            <person name="Tangrot J."/>
            <person name="Rosling A."/>
        </authorList>
    </citation>
    <scope>NUCLEOTIDE SEQUENCE</scope>
    <source>
        <strain evidence="1">CL356</strain>
    </source>
</reference>